<evidence type="ECO:0000313" key="3">
    <source>
        <dbReference type="Proteomes" id="UP000016933"/>
    </source>
</evidence>
<accession>N1PJP9</accession>
<reference evidence="3" key="1">
    <citation type="journal article" date="2012" name="PLoS Genet.">
        <title>The genomes of the fungal plant pathogens Cladosporium fulvum and Dothistroma septosporum reveal adaptation to different hosts and lifestyles but also signatures of common ancestry.</title>
        <authorList>
            <person name="de Wit P.J.G.M."/>
            <person name="van der Burgt A."/>
            <person name="Oekmen B."/>
            <person name="Stergiopoulos I."/>
            <person name="Abd-Elsalam K.A."/>
            <person name="Aerts A.L."/>
            <person name="Bahkali A.H."/>
            <person name="Beenen H.G."/>
            <person name="Chettri P."/>
            <person name="Cox M.P."/>
            <person name="Datema E."/>
            <person name="de Vries R.P."/>
            <person name="Dhillon B."/>
            <person name="Ganley A.R."/>
            <person name="Griffiths S.A."/>
            <person name="Guo Y."/>
            <person name="Hamelin R.C."/>
            <person name="Henrissat B."/>
            <person name="Kabir M.S."/>
            <person name="Jashni M.K."/>
            <person name="Kema G."/>
            <person name="Klaubauf S."/>
            <person name="Lapidus A."/>
            <person name="Levasseur A."/>
            <person name="Lindquist E."/>
            <person name="Mehrabi R."/>
            <person name="Ohm R.A."/>
            <person name="Owen T.J."/>
            <person name="Salamov A."/>
            <person name="Schwelm A."/>
            <person name="Schijlen E."/>
            <person name="Sun H."/>
            <person name="van den Burg H.A."/>
            <person name="van Ham R.C.H.J."/>
            <person name="Zhang S."/>
            <person name="Goodwin S.B."/>
            <person name="Grigoriev I.V."/>
            <person name="Collemare J."/>
            <person name="Bradshaw R.E."/>
        </authorList>
    </citation>
    <scope>NUCLEOTIDE SEQUENCE [LARGE SCALE GENOMIC DNA]</scope>
    <source>
        <strain evidence="3">NZE10 / CBS 128990</strain>
    </source>
</reference>
<organism evidence="2 3">
    <name type="scientific">Dothistroma septosporum (strain NZE10 / CBS 128990)</name>
    <name type="common">Red band needle blight fungus</name>
    <name type="synonym">Mycosphaerella pini</name>
    <dbReference type="NCBI Taxonomy" id="675120"/>
    <lineage>
        <taxon>Eukaryota</taxon>
        <taxon>Fungi</taxon>
        <taxon>Dikarya</taxon>
        <taxon>Ascomycota</taxon>
        <taxon>Pezizomycotina</taxon>
        <taxon>Dothideomycetes</taxon>
        <taxon>Dothideomycetidae</taxon>
        <taxon>Mycosphaerellales</taxon>
        <taxon>Mycosphaerellaceae</taxon>
        <taxon>Dothistroma</taxon>
    </lineage>
</organism>
<feature type="domain" description="Heterokaryon incompatibility" evidence="1">
    <location>
        <begin position="41"/>
        <end position="199"/>
    </location>
</feature>
<dbReference type="Pfam" id="PF06985">
    <property type="entry name" value="HET"/>
    <property type="match status" value="1"/>
</dbReference>
<dbReference type="PANTHER" id="PTHR24148">
    <property type="entry name" value="ANKYRIN REPEAT DOMAIN-CONTAINING PROTEIN 39 HOMOLOG-RELATED"/>
    <property type="match status" value="1"/>
</dbReference>
<gene>
    <name evidence="2" type="ORF">DOTSEDRAFT_25956</name>
</gene>
<dbReference type="InterPro" id="IPR052895">
    <property type="entry name" value="HetReg/Transcr_Mod"/>
</dbReference>
<dbReference type="OMA" id="EHEYETI"/>
<evidence type="ECO:0000313" key="2">
    <source>
        <dbReference type="EMBL" id="EME42344.1"/>
    </source>
</evidence>
<dbReference type="HOGENOM" id="CLU_004184_7_2_1"/>
<dbReference type="PANTHER" id="PTHR24148:SF64">
    <property type="entry name" value="HETEROKARYON INCOMPATIBILITY DOMAIN-CONTAINING PROTEIN"/>
    <property type="match status" value="1"/>
</dbReference>
<dbReference type="OrthoDB" id="5386682at2759"/>
<reference evidence="2 3" key="2">
    <citation type="journal article" date="2012" name="PLoS Pathog.">
        <title>Diverse lifestyles and strategies of plant pathogenesis encoded in the genomes of eighteen Dothideomycetes fungi.</title>
        <authorList>
            <person name="Ohm R.A."/>
            <person name="Feau N."/>
            <person name="Henrissat B."/>
            <person name="Schoch C.L."/>
            <person name="Horwitz B.A."/>
            <person name="Barry K.W."/>
            <person name="Condon B.J."/>
            <person name="Copeland A.C."/>
            <person name="Dhillon B."/>
            <person name="Glaser F."/>
            <person name="Hesse C.N."/>
            <person name="Kosti I."/>
            <person name="LaButti K."/>
            <person name="Lindquist E.A."/>
            <person name="Lucas S."/>
            <person name="Salamov A.A."/>
            <person name="Bradshaw R.E."/>
            <person name="Ciuffetti L."/>
            <person name="Hamelin R.C."/>
            <person name="Kema G.H.J."/>
            <person name="Lawrence C."/>
            <person name="Scott J.A."/>
            <person name="Spatafora J.W."/>
            <person name="Turgeon B.G."/>
            <person name="de Wit P.J.G.M."/>
            <person name="Zhong S."/>
            <person name="Goodwin S.B."/>
            <person name="Grigoriev I.V."/>
        </authorList>
    </citation>
    <scope>NUCLEOTIDE SEQUENCE [LARGE SCALE GENOMIC DNA]</scope>
    <source>
        <strain evidence="3">NZE10 / CBS 128990</strain>
    </source>
</reference>
<dbReference type="EMBL" id="KB446541">
    <property type="protein sequence ID" value="EME42344.1"/>
    <property type="molecule type" value="Genomic_DNA"/>
</dbReference>
<sequence>MYQPLSDAKRALRLLTVRAGEGRSDLQCSLRNAQIDGSRPYETVSYCWGHDVRPALLYIDGEALYVPANAQAAIRRLRLPTATRMLWIDSVCINQSDVHERSMQVASMGSIYRGAVGNLVFLGHGTPNQPPDLVDVLHDAAAKVKEARAKLNQADEVALMAGIAPLHWQASELIPPQSFSKLIAIFESPWFRRLWVVQEAALARHSTCFLGPVSFALEDVLLLASVNLKPADYTGSIAASFYAASYMRPFILQEPADGLSTTLRSFRLLVKNMQTTDPRDRIYAVLELFVAGAKLTDIPDLLKPDYQKPKGLVFRDATRYALEEPNSNTLLSSIVHRSNEELMGQDFASWGLRWDRQYQPELEPVQLDWAGAGLQQNAGAHDRRLAIGQAGSLHCLRLQVYIIGTVEWNTSVIERHLLEHDFTLNVIEAVLARAEEVAQEQTFGFHDAMTLSATTLSAGALGDKDYRFQSSQQVGIAFGEYLQYVREHFSVPPSMLIASGAASPSGPERFHRLFGIRAHQRCCFQLDTGHLGIGPGVLQVGDRLVVCKGAEHPYLLRPIDGGYRFVGPAYVSGLMAGQGLRFDLPETWVDVR</sequence>
<dbReference type="Pfam" id="PF26639">
    <property type="entry name" value="Het-6_barrel"/>
    <property type="match status" value="1"/>
</dbReference>
<dbReference type="AlphaFoldDB" id="N1PJP9"/>
<dbReference type="Proteomes" id="UP000016933">
    <property type="component" value="Unassembled WGS sequence"/>
</dbReference>
<proteinExistence type="predicted"/>
<dbReference type="STRING" id="675120.N1PJP9"/>
<keyword evidence="3" id="KW-1185">Reference proteome</keyword>
<name>N1PJP9_DOTSN</name>
<protein>
    <recommendedName>
        <fullName evidence="1">Heterokaryon incompatibility domain-containing protein</fullName>
    </recommendedName>
</protein>
<dbReference type="InterPro" id="IPR010730">
    <property type="entry name" value="HET"/>
</dbReference>
<evidence type="ECO:0000259" key="1">
    <source>
        <dbReference type="Pfam" id="PF06985"/>
    </source>
</evidence>
<dbReference type="eggNOG" id="ENOG502T2Y1">
    <property type="taxonomic scope" value="Eukaryota"/>
</dbReference>